<dbReference type="GO" id="GO:0007143">
    <property type="term" value="P:female meiotic nuclear division"/>
    <property type="evidence" value="ECO:0007669"/>
    <property type="project" value="InterPro"/>
</dbReference>
<dbReference type="RefSeq" id="XP_024362036.1">
    <property type="nucleotide sequence ID" value="XM_024506268.2"/>
</dbReference>
<dbReference type="EnsemblPlants" id="Pp3c23_10500V3.1">
    <property type="protein sequence ID" value="Pp3c23_10500V3.1"/>
    <property type="gene ID" value="Pp3c23_10500"/>
</dbReference>
<gene>
    <name evidence="3" type="primary">LOC112275686</name>
    <name evidence="2" type="ORF">PHYPA_027880</name>
</gene>
<feature type="region of interest" description="Disordered" evidence="1">
    <location>
        <begin position="95"/>
        <end position="154"/>
    </location>
</feature>
<dbReference type="EnsemblPlants" id="Pp3c23_10500V3.2">
    <property type="protein sequence ID" value="Pp3c23_10500V3.2"/>
    <property type="gene ID" value="Pp3c23_10500"/>
</dbReference>
<dbReference type="GeneID" id="112275686"/>
<reference evidence="3" key="3">
    <citation type="submission" date="2020-12" db="UniProtKB">
        <authorList>
            <consortium name="EnsemblPlants"/>
        </authorList>
    </citation>
    <scope>IDENTIFICATION</scope>
</reference>
<feature type="region of interest" description="Disordered" evidence="1">
    <location>
        <begin position="292"/>
        <end position="343"/>
    </location>
</feature>
<name>A0A2K1IIU0_PHYPA</name>
<feature type="compositionally biased region" description="Low complexity" evidence="1">
    <location>
        <begin position="108"/>
        <end position="122"/>
    </location>
</feature>
<dbReference type="PANTHER" id="PTHR33385:SF4">
    <property type="entry name" value="PROTEIN XRI1"/>
    <property type="match status" value="1"/>
</dbReference>
<evidence type="ECO:0000313" key="3">
    <source>
        <dbReference type="EnsemblPlants" id="Pp3c23_10500V3.1"/>
    </source>
</evidence>
<dbReference type="PANTHER" id="PTHR33385">
    <property type="entry name" value="PROTEIN XRI1"/>
    <property type="match status" value="1"/>
</dbReference>
<protein>
    <recommendedName>
        <fullName evidence="5">Protein XRI1</fullName>
    </recommendedName>
</protein>
<dbReference type="KEGG" id="ppp:112275686"/>
<dbReference type="RefSeq" id="XP_024362037.1">
    <property type="nucleotide sequence ID" value="XM_024506269.2"/>
</dbReference>
<dbReference type="OrthoDB" id="691244at2759"/>
<keyword evidence="4" id="KW-1185">Reference proteome</keyword>
<dbReference type="Gramene" id="Pp3c23_10500V3.1">
    <property type="protein sequence ID" value="Pp3c23_10500V3.1"/>
    <property type="gene ID" value="Pp3c23_10500"/>
</dbReference>
<feature type="compositionally biased region" description="Polar residues" evidence="1">
    <location>
        <begin position="297"/>
        <end position="315"/>
    </location>
</feature>
<reference evidence="2 4" key="2">
    <citation type="journal article" date="2018" name="Plant J.">
        <title>The Physcomitrella patens chromosome-scale assembly reveals moss genome structure and evolution.</title>
        <authorList>
            <person name="Lang D."/>
            <person name="Ullrich K.K."/>
            <person name="Murat F."/>
            <person name="Fuchs J."/>
            <person name="Jenkins J."/>
            <person name="Haas F.B."/>
            <person name="Piednoel M."/>
            <person name="Gundlach H."/>
            <person name="Van Bel M."/>
            <person name="Meyberg R."/>
            <person name="Vives C."/>
            <person name="Morata J."/>
            <person name="Symeonidi A."/>
            <person name="Hiss M."/>
            <person name="Muchero W."/>
            <person name="Kamisugi Y."/>
            <person name="Saleh O."/>
            <person name="Blanc G."/>
            <person name="Decker E.L."/>
            <person name="van Gessel N."/>
            <person name="Grimwood J."/>
            <person name="Hayes R.D."/>
            <person name="Graham S.W."/>
            <person name="Gunter L.E."/>
            <person name="McDaniel S.F."/>
            <person name="Hoernstein S.N.W."/>
            <person name="Larsson A."/>
            <person name="Li F.W."/>
            <person name="Perroud P.F."/>
            <person name="Phillips J."/>
            <person name="Ranjan P."/>
            <person name="Rokshar D.S."/>
            <person name="Rothfels C.J."/>
            <person name="Schneider L."/>
            <person name="Shu S."/>
            <person name="Stevenson D.W."/>
            <person name="Thummler F."/>
            <person name="Tillich M."/>
            <person name="Villarreal Aguilar J.C."/>
            <person name="Widiez T."/>
            <person name="Wong G.K."/>
            <person name="Wymore A."/>
            <person name="Zhang Y."/>
            <person name="Zimmer A.D."/>
            <person name="Quatrano R.S."/>
            <person name="Mayer K.F.X."/>
            <person name="Goodstein D."/>
            <person name="Casacuberta J.M."/>
            <person name="Vandepoele K."/>
            <person name="Reski R."/>
            <person name="Cuming A.C."/>
            <person name="Tuskan G.A."/>
            <person name="Maumus F."/>
            <person name="Salse J."/>
            <person name="Schmutz J."/>
            <person name="Rensing S.A."/>
        </authorList>
    </citation>
    <scope>NUCLEOTIDE SEQUENCE [LARGE SCALE GENOMIC DNA]</scope>
    <source>
        <strain evidence="3 4">cv. Gransden 2004</strain>
    </source>
</reference>
<dbReference type="GO" id="GO:0007140">
    <property type="term" value="P:male meiotic nuclear division"/>
    <property type="evidence" value="ECO:0007669"/>
    <property type="project" value="InterPro"/>
</dbReference>
<evidence type="ECO:0008006" key="5">
    <source>
        <dbReference type="Google" id="ProtNLM"/>
    </source>
</evidence>
<proteinExistence type="predicted"/>
<dbReference type="PaxDb" id="3218-PP1S137_275V6.1"/>
<feature type="region of interest" description="Disordered" evidence="1">
    <location>
        <begin position="364"/>
        <end position="398"/>
    </location>
</feature>
<evidence type="ECO:0000256" key="1">
    <source>
        <dbReference type="SAM" id="MobiDB-lite"/>
    </source>
</evidence>
<evidence type="ECO:0000313" key="4">
    <source>
        <dbReference type="Proteomes" id="UP000006727"/>
    </source>
</evidence>
<dbReference type="Proteomes" id="UP000006727">
    <property type="component" value="Chromosome 23"/>
</dbReference>
<dbReference type="FunCoup" id="A0A2K1IIU0">
    <property type="interactions" value="1159"/>
</dbReference>
<dbReference type="Gramene" id="Pp3c23_10500V3.3">
    <property type="protein sequence ID" value="Pp3c23_10500V3.3"/>
    <property type="gene ID" value="Pp3c23_10500"/>
</dbReference>
<evidence type="ECO:0000313" key="2">
    <source>
        <dbReference type="EMBL" id="PNR29188.1"/>
    </source>
</evidence>
<dbReference type="EMBL" id="ABEU02000023">
    <property type="protein sequence ID" value="PNR29188.1"/>
    <property type="molecule type" value="Genomic_DNA"/>
</dbReference>
<dbReference type="InterPro" id="IPR039933">
    <property type="entry name" value="XRI1"/>
</dbReference>
<dbReference type="AlphaFoldDB" id="A0A2K1IIU0"/>
<dbReference type="EnsemblPlants" id="Pp3c23_10500V3.3">
    <property type="protein sequence ID" value="Pp3c23_10500V3.3"/>
    <property type="gene ID" value="Pp3c23_10500"/>
</dbReference>
<dbReference type="Gramene" id="Pp3c23_10500V3.2">
    <property type="protein sequence ID" value="Pp3c23_10500V3.2"/>
    <property type="gene ID" value="Pp3c23_10500"/>
</dbReference>
<dbReference type="RefSeq" id="XP_073386540.1">
    <property type="nucleotide sequence ID" value="XM_073530439.1"/>
</dbReference>
<dbReference type="RefSeq" id="XP_024362038.1">
    <property type="nucleotide sequence ID" value="XM_024506270.2"/>
</dbReference>
<reference evidence="2 4" key="1">
    <citation type="journal article" date="2008" name="Science">
        <title>The Physcomitrella genome reveals evolutionary insights into the conquest of land by plants.</title>
        <authorList>
            <person name="Rensing S."/>
            <person name="Lang D."/>
            <person name="Zimmer A."/>
            <person name="Terry A."/>
            <person name="Salamov A."/>
            <person name="Shapiro H."/>
            <person name="Nishiyama T."/>
            <person name="Perroud P.-F."/>
            <person name="Lindquist E."/>
            <person name="Kamisugi Y."/>
            <person name="Tanahashi T."/>
            <person name="Sakakibara K."/>
            <person name="Fujita T."/>
            <person name="Oishi K."/>
            <person name="Shin-I T."/>
            <person name="Kuroki Y."/>
            <person name="Toyoda A."/>
            <person name="Suzuki Y."/>
            <person name="Hashimoto A."/>
            <person name="Yamaguchi K."/>
            <person name="Sugano A."/>
            <person name="Kohara Y."/>
            <person name="Fujiyama A."/>
            <person name="Anterola A."/>
            <person name="Aoki S."/>
            <person name="Ashton N."/>
            <person name="Barbazuk W.B."/>
            <person name="Barker E."/>
            <person name="Bennetzen J."/>
            <person name="Bezanilla M."/>
            <person name="Blankenship R."/>
            <person name="Cho S.H."/>
            <person name="Dutcher S."/>
            <person name="Estelle M."/>
            <person name="Fawcett J.A."/>
            <person name="Gundlach H."/>
            <person name="Hanada K."/>
            <person name="Heyl A."/>
            <person name="Hicks K.A."/>
            <person name="Hugh J."/>
            <person name="Lohr M."/>
            <person name="Mayer K."/>
            <person name="Melkozernov A."/>
            <person name="Murata T."/>
            <person name="Nelson D."/>
            <person name="Pils B."/>
            <person name="Prigge M."/>
            <person name="Reiss B."/>
            <person name="Renner T."/>
            <person name="Rombauts S."/>
            <person name="Rushton P."/>
            <person name="Sanderfoot A."/>
            <person name="Schween G."/>
            <person name="Shiu S.-H."/>
            <person name="Stueber K."/>
            <person name="Theodoulou F.L."/>
            <person name="Tu H."/>
            <person name="Van de Peer Y."/>
            <person name="Verrier P.J."/>
            <person name="Waters E."/>
            <person name="Wood A."/>
            <person name="Yang L."/>
            <person name="Cove D."/>
            <person name="Cuming A."/>
            <person name="Hasebe M."/>
            <person name="Lucas S."/>
            <person name="Mishler D.B."/>
            <person name="Reski R."/>
            <person name="Grigoriev I."/>
            <person name="Quatrano R.S."/>
            <person name="Boore J.L."/>
        </authorList>
    </citation>
    <scope>NUCLEOTIDE SEQUENCE [LARGE SCALE GENOMIC DNA]</scope>
    <source>
        <strain evidence="3 4">cv. Gransden 2004</strain>
    </source>
</reference>
<accession>A0A2K1IIU0</accession>
<sequence>MLTRQELLLGASVRATKRPEMLSDVAVMCAPRAETMGVRSKMEPWSLHDDFSLVNESGSPLSTAISTSFWDQLLQNKVDSNTLFAMTASPADRGLQPSTPTFYSYARDTSQGSDSTGSSSHSDQQEERCKRRRMLQFNPGVNTGGFARDSPSSYERVIGSPTTTYSSYSSYSPSYESSPLSTVYSGDDYMLPPYDSSPGLTTSAWFPGSDSISSCVLPNPPQQPVDNWTLLQTLEKSRPYCVPAQTKASVLPLDTYNFNILRELYGLQAWKRPLLPMPLSDTSQQHILPPLQHQQPSRQAIQPKQEVGASQNALSPFSKPPTPGRRRSAEPTAPKTKSPKPVALPFTMLKPSAAQGDVTLNDINKILLSPPPSPTDRPFSSHENKRPRSPPGAGLSGKSVVACTKIHTEGAGTITIMRTKG</sequence>
<organism evidence="2">
    <name type="scientific">Physcomitrium patens</name>
    <name type="common">Spreading-leaved earth moss</name>
    <name type="synonym">Physcomitrella patens</name>
    <dbReference type="NCBI Taxonomy" id="3218"/>
    <lineage>
        <taxon>Eukaryota</taxon>
        <taxon>Viridiplantae</taxon>
        <taxon>Streptophyta</taxon>
        <taxon>Embryophyta</taxon>
        <taxon>Bryophyta</taxon>
        <taxon>Bryophytina</taxon>
        <taxon>Bryopsida</taxon>
        <taxon>Funariidae</taxon>
        <taxon>Funariales</taxon>
        <taxon>Funariaceae</taxon>
        <taxon>Physcomitrium</taxon>
    </lineage>
</organism>